<sequence>MPKPQTKHNSAHDTSAAVDAFMQGLQHPHHEVIQSLRPLFLSLSDEVAEGIKWNAPSFRTHEYFATVNLREKQGLGIILHLGAKIKTLPEGGVRIADPQHLLKWLAANRASVVLADTDDFLSKESALKAILAQWILYV</sequence>
<dbReference type="InterPro" id="IPR014922">
    <property type="entry name" value="YdhG-like"/>
</dbReference>
<proteinExistence type="predicted"/>
<reference evidence="2 3" key="1">
    <citation type="submission" date="2024-09" db="EMBL/GenBank/DDBJ databases">
        <authorList>
            <person name="Sun Q."/>
            <person name="Mori K."/>
        </authorList>
    </citation>
    <scope>NUCLEOTIDE SEQUENCE [LARGE SCALE GENOMIC DNA]</scope>
    <source>
        <strain evidence="2 3">CCM 8677</strain>
    </source>
</reference>
<evidence type="ECO:0000313" key="3">
    <source>
        <dbReference type="Proteomes" id="UP001589844"/>
    </source>
</evidence>
<accession>A0ABV6IFP4</accession>
<comment type="caution">
    <text evidence="2">The sequence shown here is derived from an EMBL/GenBank/DDBJ whole genome shotgun (WGS) entry which is preliminary data.</text>
</comment>
<keyword evidence="3" id="KW-1185">Reference proteome</keyword>
<protein>
    <submittedName>
        <fullName evidence="2">DUF1801 domain-containing protein</fullName>
    </submittedName>
</protein>
<organism evidence="2 3">
    <name type="scientific">Undibacterium danionis</name>
    <dbReference type="NCBI Taxonomy" id="1812100"/>
    <lineage>
        <taxon>Bacteria</taxon>
        <taxon>Pseudomonadati</taxon>
        <taxon>Pseudomonadota</taxon>
        <taxon>Betaproteobacteria</taxon>
        <taxon>Burkholderiales</taxon>
        <taxon>Oxalobacteraceae</taxon>
        <taxon>Undibacterium</taxon>
    </lineage>
</organism>
<dbReference type="Proteomes" id="UP001589844">
    <property type="component" value="Unassembled WGS sequence"/>
</dbReference>
<name>A0ABV6IFP4_9BURK</name>
<gene>
    <name evidence="2" type="ORF">ACFFJH_12545</name>
</gene>
<evidence type="ECO:0000259" key="1">
    <source>
        <dbReference type="Pfam" id="PF08818"/>
    </source>
</evidence>
<dbReference type="RefSeq" id="WP_390213123.1">
    <property type="nucleotide sequence ID" value="NZ_JBHLXJ010000013.1"/>
</dbReference>
<dbReference type="SUPFAM" id="SSF159888">
    <property type="entry name" value="YdhG-like"/>
    <property type="match status" value="1"/>
</dbReference>
<evidence type="ECO:0000313" key="2">
    <source>
        <dbReference type="EMBL" id="MFC0350644.1"/>
    </source>
</evidence>
<dbReference type="Pfam" id="PF08818">
    <property type="entry name" value="DUF1801"/>
    <property type="match status" value="1"/>
</dbReference>
<feature type="domain" description="YdhG-like" evidence="1">
    <location>
        <begin position="30"/>
        <end position="135"/>
    </location>
</feature>
<dbReference type="EMBL" id="JBHLXJ010000013">
    <property type="protein sequence ID" value="MFC0350644.1"/>
    <property type="molecule type" value="Genomic_DNA"/>
</dbReference>